<dbReference type="InterPro" id="IPR003711">
    <property type="entry name" value="CarD-like/TRCF_RID"/>
</dbReference>
<dbReference type="STRING" id="364032.SAMN05443662_0957"/>
<gene>
    <name evidence="13" type="primary">mfd</name>
    <name evidence="16" type="ORF">SAMN05443662_0957</name>
</gene>
<evidence type="ECO:0000256" key="8">
    <source>
        <dbReference type="ARBA" id="ARBA00023125"/>
    </source>
</evidence>
<evidence type="ECO:0000256" key="12">
    <source>
        <dbReference type="ARBA" id="ARBA00070128"/>
    </source>
</evidence>
<keyword evidence="2 13" id="KW-0963">Cytoplasm</keyword>
<comment type="subcellular location">
    <subcellularLocation>
        <location evidence="1 13">Cytoplasm</location>
    </subcellularLocation>
</comment>
<dbReference type="FunFam" id="3.40.50.300:FF:000546">
    <property type="entry name" value="Transcription-repair-coupling factor"/>
    <property type="match status" value="1"/>
</dbReference>
<dbReference type="Gene3D" id="3.90.1150.50">
    <property type="entry name" value="Transcription-repair-coupling factor, D7 domain"/>
    <property type="match status" value="1"/>
</dbReference>
<keyword evidence="3 13" id="KW-0547">Nucleotide-binding</keyword>
<dbReference type="OrthoDB" id="9804325at2"/>
<evidence type="ECO:0000256" key="7">
    <source>
        <dbReference type="ARBA" id="ARBA00022840"/>
    </source>
</evidence>
<dbReference type="InterPro" id="IPR005118">
    <property type="entry name" value="TRCF_C"/>
</dbReference>
<evidence type="ECO:0000256" key="9">
    <source>
        <dbReference type="ARBA" id="ARBA00023204"/>
    </source>
</evidence>
<keyword evidence="5 13" id="KW-0378">Hydrolase</keyword>
<evidence type="ECO:0000256" key="5">
    <source>
        <dbReference type="ARBA" id="ARBA00022801"/>
    </source>
</evidence>
<evidence type="ECO:0000313" key="16">
    <source>
        <dbReference type="EMBL" id="SIN91272.1"/>
    </source>
</evidence>
<dbReference type="Pfam" id="PF17757">
    <property type="entry name" value="UvrB_inter"/>
    <property type="match status" value="1"/>
</dbReference>
<comment type="similarity">
    <text evidence="11 13">In the C-terminal section; belongs to the helicase family. RecG subfamily.</text>
</comment>
<protein>
    <recommendedName>
        <fullName evidence="12 13">Transcription-repair-coupling factor</fullName>
        <shortName evidence="13">TRCF</shortName>
        <ecNumber evidence="13">3.6.4.-</ecNumber>
    </recommendedName>
</protein>
<dbReference type="Gene3D" id="3.40.50.11140">
    <property type="match status" value="1"/>
</dbReference>
<dbReference type="GO" id="GO:0000716">
    <property type="term" value="P:transcription-coupled nucleotide-excision repair, DNA damage recognition"/>
    <property type="evidence" value="ECO:0007669"/>
    <property type="project" value="UniProtKB-UniRule"/>
</dbReference>
<dbReference type="SUPFAM" id="SSF141259">
    <property type="entry name" value="CarD-like"/>
    <property type="match status" value="1"/>
</dbReference>
<dbReference type="HAMAP" id="MF_00969">
    <property type="entry name" value="TRCF"/>
    <property type="match status" value="1"/>
</dbReference>
<name>A0A1N6F7K8_9GAMM</name>
<dbReference type="Pfam" id="PF00271">
    <property type="entry name" value="Helicase_C"/>
    <property type="match status" value="1"/>
</dbReference>
<keyword evidence="8 13" id="KW-0238">DNA-binding</keyword>
<dbReference type="FunFam" id="3.40.50.300:FF:000300">
    <property type="entry name" value="Transcription-repair-coupling factor"/>
    <property type="match status" value="1"/>
</dbReference>
<dbReference type="EC" id="3.6.4.-" evidence="13"/>
<dbReference type="Pfam" id="PF21132">
    <property type="entry name" value="MFD_D3"/>
    <property type="match status" value="1"/>
</dbReference>
<dbReference type="InterPro" id="IPR014001">
    <property type="entry name" value="Helicase_ATP-bd"/>
</dbReference>
<dbReference type="GO" id="GO:0006355">
    <property type="term" value="P:regulation of DNA-templated transcription"/>
    <property type="evidence" value="ECO:0007669"/>
    <property type="project" value="UniProtKB-UniRule"/>
</dbReference>
<dbReference type="SMART" id="SM00487">
    <property type="entry name" value="DEXDc"/>
    <property type="match status" value="1"/>
</dbReference>
<dbReference type="GO" id="GO:0003684">
    <property type="term" value="F:damaged DNA binding"/>
    <property type="evidence" value="ECO:0007669"/>
    <property type="project" value="InterPro"/>
</dbReference>
<dbReference type="GO" id="GO:0003678">
    <property type="term" value="F:DNA helicase activity"/>
    <property type="evidence" value="ECO:0007669"/>
    <property type="project" value="TreeGrafter"/>
</dbReference>
<dbReference type="GO" id="GO:0005737">
    <property type="term" value="C:cytoplasm"/>
    <property type="evidence" value="ECO:0007669"/>
    <property type="project" value="UniProtKB-SubCell"/>
</dbReference>
<dbReference type="Proteomes" id="UP000198461">
    <property type="component" value="Unassembled WGS sequence"/>
</dbReference>
<dbReference type="Gene3D" id="3.40.50.11180">
    <property type="match status" value="1"/>
</dbReference>
<evidence type="ECO:0000256" key="1">
    <source>
        <dbReference type="ARBA" id="ARBA00004496"/>
    </source>
</evidence>
<evidence type="ECO:0000259" key="15">
    <source>
        <dbReference type="PROSITE" id="PS51194"/>
    </source>
</evidence>
<dbReference type="Gene3D" id="2.40.10.170">
    <property type="match status" value="1"/>
</dbReference>
<feature type="domain" description="Helicase C-terminal" evidence="15">
    <location>
        <begin position="785"/>
        <end position="952"/>
    </location>
</feature>
<evidence type="ECO:0000256" key="4">
    <source>
        <dbReference type="ARBA" id="ARBA00022763"/>
    </source>
</evidence>
<evidence type="ECO:0000256" key="10">
    <source>
        <dbReference type="ARBA" id="ARBA00061104"/>
    </source>
</evidence>
<dbReference type="SUPFAM" id="SSF52540">
    <property type="entry name" value="P-loop containing nucleoside triphosphate hydrolases"/>
    <property type="match status" value="4"/>
</dbReference>
<dbReference type="InterPro" id="IPR001650">
    <property type="entry name" value="Helicase_C-like"/>
</dbReference>
<evidence type="ECO:0000259" key="14">
    <source>
        <dbReference type="PROSITE" id="PS51192"/>
    </source>
</evidence>
<dbReference type="PROSITE" id="PS51194">
    <property type="entry name" value="HELICASE_CTER"/>
    <property type="match status" value="1"/>
</dbReference>
<dbReference type="NCBIfam" id="TIGR00580">
    <property type="entry name" value="mfd"/>
    <property type="match status" value="1"/>
</dbReference>
<dbReference type="Pfam" id="PF02559">
    <property type="entry name" value="CarD_TRCF_RID"/>
    <property type="match status" value="1"/>
</dbReference>
<dbReference type="CDD" id="cd17991">
    <property type="entry name" value="DEXHc_TRCF"/>
    <property type="match status" value="1"/>
</dbReference>
<keyword evidence="6" id="KW-0347">Helicase</keyword>
<evidence type="ECO:0000256" key="11">
    <source>
        <dbReference type="ARBA" id="ARBA00061399"/>
    </source>
</evidence>
<dbReference type="GO" id="GO:0016787">
    <property type="term" value="F:hydrolase activity"/>
    <property type="evidence" value="ECO:0007669"/>
    <property type="project" value="UniProtKB-KW"/>
</dbReference>
<keyword evidence="4 13" id="KW-0227">DNA damage</keyword>
<comment type="similarity">
    <text evidence="10 13">In the N-terminal section; belongs to the UvrB family.</text>
</comment>
<proteinExistence type="inferred from homology"/>
<dbReference type="GO" id="GO:0005524">
    <property type="term" value="F:ATP binding"/>
    <property type="evidence" value="ECO:0007669"/>
    <property type="project" value="UniProtKB-UniRule"/>
</dbReference>
<keyword evidence="9 13" id="KW-0234">DNA repair</keyword>
<evidence type="ECO:0000256" key="13">
    <source>
        <dbReference type="HAMAP-Rule" id="MF_00969"/>
    </source>
</evidence>
<dbReference type="PANTHER" id="PTHR47964">
    <property type="entry name" value="ATP-DEPENDENT DNA HELICASE HOMOLOG RECG, CHLOROPLASTIC"/>
    <property type="match status" value="1"/>
</dbReference>
<dbReference type="InterPro" id="IPR036101">
    <property type="entry name" value="CarD-like/TRCF_RID_sf"/>
</dbReference>
<dbReference type="Gene3D" id="3.40.50.300">
    <property type="entry name" value="P-loop containing nucleotide triphosphate hydrolases"/>
    <property type="match status" value="2"/>
</dbReference>
<dbReference type="EMBL" id="FSRE01000002">
    <property type="protein sequence ID" value="SIN91272.1"/>
    <property type="molecule type" value="Genomic_DNA"/>
</dbReference>
<dbReference type="Pfam" id="PF03461">
    <property type="entry name" value="TRCF"/>
    <property type="match status" value="1"/>
</dbReference>
<evidence type="ECO:0000313" key="17">
    <source>
        <dbReference type="Proteomes" id="UP000198461"/>
    </source>
</evidence>
<comment type="function">
    <text evidence="13">Couples transcription and DNA repair by recognizing RNA polymerase (RNAP) stalled at DNA lesions. Mediates ATP-dependent release of RNAP and its truncated transcript from the DNA, and recruitment of nucleotide excision repair machinery to the damaged site.</text>
</comment>
<dbReference type="SMART" id="SM00490">
    <property type="entry name" value="HELICc"/>
    <property type="match status" value="1"/>
</dbReference>
<dbReference type="InterPro" id="IPR037235">
    <property type="entry name" value="TRCF-like_C_D7"/>
</dbReference>
<dbReference type="NCBIfam" id="NF007966">
    <property type="entry name" value="PRK10689.1"/>
    <property type="match status" value="1"/>
</dbReference>
<feature type="domain" description="Helicase ATP-binding" evidence="14">
    <location>
        <begin position="615"/>
        <end position="776"/>
    </location>
</feature>
<evidence type="ECO:0000256" key="2">
    <source>
        <dbReference type="ARBA" id="ARBA00022490"/>
    </source>
</evidence>
<dbReference type="PROSITE" id="PS51192">
    <property type="entry name" value="HELICASE_ATP_BIND_1"/>
    <property type="match status" value="1"/>
</dbReference>
<evidence type="ECO:0000256" key="6">
    <source>
        <dbReference type="ARBA" id="ARBA00022806"/>
    </source>
</evidence>
<dbReference type="InterPro" id="IPR041471">
    <property type="entry name" value="UvrB_inter"/>
</dbReference>
<dbReference type="InterPro" id="IPR011545">
    <property type="entry name" value="DEAD/DEAH_box_helicase_dom"/>
</dbReference>
<dbReference type="InterPro" id="IPR047112">
    <property type="entry name" value="RecG/Mfd"/>
</dbReference>
<keyword evidence="7 13" id="KW-0067">ATP-binding</keyword>
<dbReference type="RefSeq" id="WP_074201237.1">
    <property type="nucleotide sequence ID" value="NZ_FSRE01000002.1"/>
</dbReference>
<accession>A0A1N6F7K8</accession>
<organism evidence="16 17">
    <name type="scientific">Sulfurivirga caldicuralii</name>
    <dbReference type="NCBI Taxonomy" id="364032"/>
    <lineage>
        <taxon>Bacteria</taxon>
        <taxon>Pseudomonadati</taxon>
        <taxon>Pseudomonadota</taxon>
        <taxon>Gammaproteobacteria</taxon>
        <taxon>Thiotrichales</taxon>
        <taxon>Piscirickettsiaceae</taxon>
        <taxon>Sulfurivirga</taxon>
    </lineage>
</organism>
<dbReference type="InterPro" id="IPR004576">
    <property type="entry name" value="Mfd"/>
</dbReference>
<sequence length="1149" mass="130120">MNPGFSEARTLSRSGATSRWAPFNTTAIGWLLSHWQQKATGLTLLAVPDMPHAQHIEETLRFFAPDMPVLHFPEWETLPYDRFSPHQDIIAERLRTLNALSKNTPALLIAPVSTLMQRIAPPAFMQQHALMLKTGEQLNAEQFVEQLVRSGYQRVSQVSEPGDFAQRGSIIDLWPMGAAQPIRIDLFDDEIDTLRTFDADTQLSQETLDAFELLPGREFLLDEDGISRFRRQARQQLGSEIRSTRLYQDVSEGRPVGGLEYYLPLFHDETATLFDYLPENTDLFLHGDLLKAARTNQETFQERYEIAQLNRDFPPLPPQSLILSPDELMARLKFTHQIWLEEQENPRTTHVFDHIPLPDLTLQQAHAHPLAKFNAFLDRYPGRTLLVAESAGRREALLTLLRQHNIVPTSVESWSDFQQDEARLAITTGDIEASYATHEMAVISEQAILGQMVVQRRRRFQRAHEDFDTAIRNLAELEPGQPVVHIDHGVGRYRGLQRLDVGDQAEEFVVIEYAGGDTLYVPVTQLDLISRYTGASPENAPLHKLGSDRWQKAREKAARQAQDVAAELLDIYARRAAREGVRYSIDETDYARFAAGFPYEETPDQQAAIQAVLDDMQSPRPMDRLVCGDVGFGKTEVALRAAFVAVQNGRQVAVLVPTTLLAQQHFDAFRDRFADWPVCVGLLSRFQTAKEQKQTLADLAEGKVDIIIGTHKLLQSDIRFKNLGLVILDEEHRFGVRQKEQLKKLRAEVDVLTLTATPIPRTLNMAMNELRDLSIIATPPARRLSVETFVQPWQDETAREACLRELRRGGQVYVLFNDVDKIEAFAEHMQNLVPEGRVGIAHGQMPERQLERVMQDFYHQKFNILVCTTIIETGIDVPSANTILIHRADKFGLAQLHQLRGRVGRSHHRAFAYLFTPEDSSQITDDAQKRLDAITRHRSLGAGFMLASHDMEIRGAGELLGDRQAGQMQEVGFNLYQDLLERAVRAYRKGDVPDMEAVWSPQTVEVHLGVPALIPEDYLPDVATRLVLYKRIASADSAQALEQLQIEMIDRFGLLPDAVKNLFATAEVKLMAREKGLHKVEANESQLKITFGPEPQIDPLKLIQLVQSAPQHYRLKGQQSLTVFATMPELETRIETFKSTLNNISQDND</sequence>
<dbReference type="SMART" id="SM00982">
    <property type="entry name" value="TRCF"/>
    <property type="match status" value="1"/>
</dbReference>
<keyword evidence="17" id="KW-1185">Reference proteome</keyword>
<dbReference type="AlphaFoldDB" id="A0A1N6F7K8"/>
<dbReference type="InterPro" id="IPR048635">
    <property type="entry name" value="MFD_D3"/>
</dbReference>
<dbReference type="SUPFAM" id="SSF143517">
    <property type="entry name" value="TRCF domain-like"/>
    <property type="match status" value="1"/>
</dbReference>
<dbReference type="InterPro" id="IPR027417">
    <property type="entry name" value="P-loop_NTPase"/>
</dbReference>
<dbReference type="SMART" id="SM01058">
    <property type="entry name" value="CarD_TRCF"/>
    <property type="match status" value="1"/>
</dbReference>
<reference evidence="16 17" key="1">
    <citation type="submission" date="2016-11" db="EMBL/GenBank/DDBJ databases">
        <authorList>
            <person name="Jaros S."/>
            <person name="Januszkiewicz K."/>
            <person name="Wedrychowicz H."/>
        </authorList>
    </citation>
    <scope>NUCLEOTIDE SEQUENCE [LARGE SCALE GENOMIC DNA]</scope>
    <source>
        <strain evidence="16 17">DSM 17737</strain>
    </source>
</reference>
<dbReference type="Pfam" id="PF00270">
    <property type="entry name" value="DEAD"/>
    <property type="match status" value="1"/>
</dbReference>
<dbReference type="Gene3D" id="3.30.2060.10">
    <property type="entry name" value="Penicillin-binding protein 1b domain"/>
    <property type="match status" value="1"/>
</dbReference>
<evidence type="ECO:0000256" key="3">
    <source>
        <dbReference type="ARBA" id="ARBA00022741"/>
    </source>
</evidence>
<dbReference type="PANTHER" id="PTHR47964:SF1">
    <property type="entry name" value="ATP-DEPENDENT DNA HELICASE HOMOLOG RECG, CHLOROPLASTIC"/>
    <property type="match status" value="1"/>
</dbReference>